<sequence length="110" mass="12158">MYKLLCTLLLLLGCTACTENEVKQESIIFQGIVEGVDETARTLLVQSDTHGTVRVVIPVQDEVKKYSPKQEVSVWITGELRESNPAQGKASRIEVLEGLMLPEESPSTKL</sequence>
<feature type="signal peptide" evidence="1">
    <location>
        <begin position="1"/>
        <end position="18"/>
    </location>
</feature>
<keyword evidence="3" id="KW-1185">Reference proteome</keyword>
<evidence type="ECO:0000256" key="1">
    <source>
        <dbReference type="SAM" id="SignalP"/>
    </source>
</evidence>
<proteinExistence type="predicted"/>
<organism evidence="2 3">
    <name type="scientific">Ectobacillus antri</name>
    <dbReference type="NCBI Taxonomy" id="2486280"/>
    <lineage>
        <taxon>Bacteria</taxon>
        <taxon>Bacillati</taxon>
        <taxon>Bacillota</taxon>
        <taxon>Bacilli</taxon>
        <taxon>Bacillales</taxon>
        <taxon>Bacillaceae</taxon>
        <taxon>Ectobacillus</taxon>
    </lineage>
</organism>
<feature type="chain" id="PRO_5045840854" evidence="1">
    <location>
        <begin position="19"/>
        <end position="110"/>
    </location>
</feature>
<dbReference type="RefSeq" id="WP_124562952.1">
    <property type="nucleotide sequence ID" value="NZ_JARRRY010000018.1"/>
</dbReference>
<protein>
    <submittedName>
        <fullName evidence="2">DUF3221 domain-containing protein</fullName>
    </submittedName>
</protein>
<keyword evidence="1" id="KW-0732">Signal</keyword>
<accession>A0ABT6H4D7</accession>
<evidence type="ECO:0000313" key="2">
    <source>
        <dbReference type="EMBL" id="MDG5753683.1"/>
    </source>
</evidence>
<dbReference type="Proteomes" id="UP001218246">
    <property type="component" value="Unassembled WGS sequence"/>
</dbReference>
<dbReference type="EMBL" id="JARULN010000004">
    <property type="protein sequence ID" value="MDG5753683.1"/>
    <property type="molecule type" value="Genomic_DNA"/>
</dbReference>
<name>A0ABT6H4D7_9BACI</name>
<dbReference type="Pfam" id="PF11518">
    <property type="entry name" value="DUF3221"/>
    <property type="match status" value="1"/>
</dbReference>
<gene>
    <name evidence="2" type="ORF">P6P90_06815</name>
</gene>
<evidence type="ECO:0000313" key="3">
    <source>
        <dbReference type="Proteomes" id="UP001218246"/>
    </source>
</evidence>
<reference evidence="2 3" key="1">
    <citation type="submission" date="2023-04" db="EMBL/GenBank/DDBJ databases">
        <title>Ectobacillus antri isolated from activated sludge.</title>
        <authorList>
            <person name="Yan P."/>
            <person name="Liu X."/>
        </authorList>
    </citation>
    <scope>NUCLEOTIDE SEQUENCE [LARGE SCALE GENOMIC DNA]</scope>
    <source>
        <strain evidence="2 3">C18H</strain>
    </source>
</reference>
<comment type="caution">
    <text evidence="2">The sequence shown here is derived from an EMBL/GenBank/DDBJ whole genome shotgun (WGS) entry which is preliminary data.</text>
</comment>
<dbReference type="InterPro" id="IPR021598">
    <property type="entry name" value="DUF3221"/>
</dbReference>